<reference evidence="1" key="1">
    <citation type="submission" date="2020-03" db="EMBL/GenBank/DDBJ databases">
        <title>Castanea mollissima Vanexum genome sequencing.</title>
        <authorList>
            <person name="Staton M."/>
        </authorList>
    </citation>
    <scope>NUCLEOTIDE SEQUENCE</scope>
    <source>
        <tissue evidence="1">Leaf</tissue>
    </source>
</reference>
<comment type="caution">
    <text evidence="1">The sequence shown here is derived from an EMBL/GenBank/DDBJ whole genome shotgun (WGS) entry which is preliminary data.</text>
</comment>
<dbReference type="OrthoDB" id="1938423at2759"/>
<dbReference type="EMBL" id="JRKL02007561">
    <property type="protein sequence ID" value="KAF3947627.1"/>
    <property type="molecule type" value="Genomic_DNA"/>
</dbReference>
<gene>
    <name evidence="1" type="ORF">CMV_026265</name>
</gene>
<keyword evidence="2" id="KW-1185">Reference proteome</keyword>
<name>A0A8J4QDB7_9ROSI</name>
<accession>A0A8J4QDB7</accession>
<dbReference type="Proteomes" id="UP000737018">
    <property type="component" value="Unassembled WGS sequence"/>
</dbReference>
<evidence type="ECO:0000313" key="1">
    <source>
        <dbReference type="EMBL" id="KAF3947627.1"/>
    </source>
</evidence>
<evidence type="ECO:0000313" key="2">
    <source>
        <dbReference type="Proteomes" id="UP000737018"/>
    </source>
</evidence>
<protein>
    <submittedName>
        <fullName evidence="1">Uncharacterized protein</fullName>
    </submittedName>
</protein>
<sequence length="97" mass="10768">MKRRISKTTTTTAPWSSELRFLHSKSNIPTNQSVEFSCKDFGSSLLAENVTPNNFSPLLSPLGGASMNTGIQRKEPCLSKYRAECVFTFMKFLGSTL</sequence>
<dbReference type="AlphaFoldDB" id="A0A8J4QDB7"/>
<organism evidence="1 2">
    <name type="scientific">Castanea mollissima</name>
    <name type="common">Chinese chestnut</name>
    <dbReference type="NCBI Taxonomy" id="60419"/>
    <lineage>
        <taxon>Eukaryota</taxon>
        <taxon>Viridiplantae</taxon>
        <taxon>Streptophyta</taxon>
        <taxon>Embryophyta</taxon>
        <taxon>Tracheophyta</taxon>
        <taxon>Spermatophyta</taxon>
        <taxon>Magnoliopsida</taxon>
        <taxon>eudicotyledons</taxon>
        <taxon>Gunneridae</taxon>
        <taxon>Pentapetalae</taxon>
        <taxon>rosids</taxon>
        <taxon>fabids</taxon>
        <taxon>Fagales</taxon>
        <taxon>Fagaceae</taxon>
        <taxon>Castanea</taxon>
    </lineage>
</organism>
<proteinExistence type="predicted"/>